<organism evidence="1 2">
    <name type="scientific">Rhizobium aquaticum</name>
    <dbReference type="NCBI Taxonomy" id="1549636"/>
    <lineage>
        <taxon>Bacteria</taxon>
        <taxon>Pseudomonadati</taxon>
        <taxon>Pseudomonadota</taxon>
        <taxon>Alphaproteobacteria</taxon>
        <taxon>Hyphomicrobiales</taxon>
        <taxon>Rhizobiaceae</taxon>
        <taxon>Rhizobium/Agrobacterium group</taxon>
        <taxon>Rhizobium</taxon>
    </lineage>
</organism>
<evidence type="ECO:0008006" key="3">
    <source>
        <dbReference type="Google" id="ProtNLM"/>
    </source>
</evidence>
<dbReference type="EMBL" id="JBEPMB010000001">
    <property type="protein sequence ID" value="MET3612380.1"/>
    <property type="molecule type" value="Genomic_DNA"/>
</dbReference>
<dbReference type="Proteomes" id="UP001549047">
    <property type="component" value="Unassembled WGS sequence"/>
</dbReference>
<comment type="caution">
    <text evidence="1">The sequence shown here is derived from an EMBL/GenBank/DDBJ whole genome shotgun (WGS) entry which is preliminary data.</text>
</comment>
<evidence type="ECO:0000313" key="1">
    <source>
        <dbReference type="EMBL" id="MET3612380.1"/>
    </source>
</evidence>
<name>A0ABV2IX65_9HYPH</name>
<keyword evidence="2" id="KW-1185">Reference proteome</keyword>
<accession>A0ABV2IX65</accession>
<reference evidence="1 2" key="1">
    <citation type="submission" date="2024-06" db="EMBL/GenBank/DDBJ databases">
        <title>Genomic Encyclopedia of Type Strains, Phase IV (KMG-IV): sequencing the most valuable type-strain genomes for metagenomic binning, comparative biology and taxonomic classification.</title>
        <authorList>
            <person name="Goeker M."/>
        </authorList>
    </citation>
    <scope>NUCLEOTIDE SEQUENCE [LARGE SCALE GENOMIC DNA]</scope>
    <source>
        <strain evidence="1 2">DSM 29780</strain>
    </source>
</reference>
<protein>
    <recommendedName>
        <fullName evidence="3">DUF3303 domain-containing protein</fullName>
    </recommendedName>
</protein>
<evidence type="ECO:0000313" key="2">
    <source>
        <dbReference type="Proteomes" id="UP001549047"/>
    </source>
</evidence>
<dbReference type="RefSeq" id="WP_354554946.1">
    <property type="nucleotide sequence ID" value="NZ_JBEPMB010000001.1"/>
</dbReference>
<sequence length="96" mass="10424">MKMLLRTYIDAHDGSEALKSGALQKAIKGFIETFKPEATYFTVENGTRSGLYVFDMKDSSQMPAIGEPFFALGCRVTLIPCMAPEDLSVGLAAAEL</sequence>
<gene>
    <name evidence="1" type="ORF">ABID16_000685</name>
</gene>
<proteinExistence type="predicted"/>